<dbReference type="InterPro" id="IPR000415">
    <property type="entry name" value="Nitroreductase-like"/>
</dbReference>
<feature type="domain" description="4Fe-4S ferredoxin-type" evidence="7">
    <location>
        <begin position="29"/>
        <end position="59"/>
    </location>
</feature>
<evidence type="ECO:0000256" key="5">
    <source>
        <dbReference type="ARBA" id="ARBA00023014"/>
    </source>
</evidence>
<evidence type="ECO:0000256" key="2">
    <source>
        <dbReference type="ARBA" id="ARBA00022723"/>
    </source>
</evidence>
<name>A0ABN6QJ39_9BACT</name>
<dbReference type="SUPFAM" id="SSF54862">
    <property type="entry name" value="4Fe-4S ferredoxins"/>
    <property type="match status" value="1"/>
</dbReference>
<dbReference type="PROSITE" id="PS00198">
    <property type="entry name" value="4FE4S_FER_1"/>
    <property type="match status" value="1"/>
</dbReference>
<dbReference type="Pfam" id="PF00881">
    <property type="entry name" value="Nitroreductase"/>
    <property type="match status" value="1"/>
</dbReference>
<keyword evidence="6" id="KW-0812">Transmembrane</keyword>
<keyword evidence="6" id="KW-0472">Membrane</keyword>
<dbReference type="EMBL" id="AP025943">
    <property type="protein sequence ID" value="BDL43380.1"/>
    <property type="molecule type" value="Genomic_DNA"/>
</dbReference>
<protein>
    <submittedName>
        <fullName evidence="8">Ferredoxin</fullName>
    </submittedName>
</protein>
<dbReference type="Gene3D" id="3.40.109.10">
    <property type="entry name" value="NADH Oxidase"/>
    <property type="match status" value="1"/>
</dbReference>
<evidence type="ECO:0000313" key="9">
    <source>
        <dbReference type="Proteomes" id="UP001062263"/>
    </source>
</evidence>
<evidence type="ECO:0000256" key="3">
    <source>
        <dbReference type="ARBA" id="ARBA00023002"/>
    </source>
</evidence>
<evidence type="ECO:0000259" key="7">
    <source>
        <dbReference type="PROSITE" id="PS51379"/>
    </source>
</evidence>
<dbReference type="RefSeq" id="WP_215435505.1">
    <property type="nucleotide sequence ID" value="NZ_AP025943.1"/>
</dbReference>
<organism evidence="8 9">
    <name type="scientific">Akkermansia biwaensis</name>
    <dbReference type="NCBI Taxonomy" id="2946555"/>
    <lineage>
        <taxon>Bacteria</taxon>
        <taxon>Pseudomonadati</taxon>
        <taxon>Verrucomicrobiota</taxon>
        <taxon>Verrucomicrobiia</taxon>
        <taxon>Verrucomicrobiales</taxon>
        <taxon>Akkermansiaceae</taxon>
        <taxon>Akkermansia</taxon>
    </lineage>
</organism>
<evidence type="ECO:0000256" key="1">
    <source>
        <dbReference type="ARBA" id="ARBA00007118"/>
    </source>
</evidence>
<dbReference type="InterPro" id="IPR017900">
    <property type="entry name" value="4Fe4S_Fe_S_CS"/>
</dbReference>
<dbReference type="InterPro" id="IPR029479">
    <property type="entry name" value="Nitroreductase"/>
</dbReference>
<reference evidence="8" key="1">
    <citation type="submission" date="2022-06" db="EMBL/GenBank/DDBJ databases">
        <title>Akkermansia biwalacus sp. nov., an anaerobic mucin-degrading bacterium isolated from human intestine.</title>
        <authorList>
            <person name="Kobayashi Y."/>
            <person name="Inoue S."/>
            <person name="Kawahara T."/>
            <person name="Kohda N."/>
        </authorList>
    </citation>
    <scope>NUCLEOTIDE SEQUENCE</scope>
    <source>
        <strain evidence="8">WON2089</strain>
    </source>
</reference>
<accession>A0ABN6QJ39</accession>
<dbReference type="Gene3D" id="3.30.70.20">
    <property type="match status" value="1"/>
</dbReference>
<comment type="similarity">
    <text evidence="1">Belongs to the nitroreductase family.</text>
</comment>
<keyword evidence="5" id="KW-0411">Iron-sulfur</keyword>
<evidence type="ECO:0000313" key="8">
    <source>
        <dbReference type="EMBL" id="BDL43380.1"/>
    </source>
</evidence>
<keyword evidence="6" id="KW-1133">Transmembrane helix</keyword>
<proteinExistence type="inferred from homology"/>
<gene>
    <name evidence="8" type="ORF">Abiwalacus_09540</name>
</gene>
<evidence type="ECO:0000256" key="4">
    <source>
        <dbReference type="ARBA" id="ARBA00023004"/>
    </source>
</evidence>
<keyword evidence="2" id="KW-0479">Metal-binding</keyword>
<dbReference type="InterPro" id="IPR017896">
    <property type="entry name" value="4Fe4S_Fe-S-bd"/>
</dbReference>
<sequence length="333" mass="37816">MKVTIDQEKCIHCGLCKKACILTRFCGFDSLEQAAEQHCINCGHCVAVCPRQAISHATVKKTEPIGPVPDEQGFLNLLMKTRSVRHFKPSPVGREAYDLMRRVAEYSQSGLNAQEIRLIVIEHPDALAHIRKAAMHMYGKLEKLARFPLTRFFLKLALNRRDYRSVIFESATHTLRRQTQARGEDPILYGAPALILLTGPAASQTGREDATVISQNIMLAMTSLGLGCCYMGGLVLGCRMLKYQPLLQALQLPEKQEVYQSFVLGAPTLQLRRMPERKRREITFRRISGQRPESSSSYRESRKSKSSSKCWLVLFQRFFPCRARTHSFLSVKR</sequence>
<keyword evidence="4" id="KW-0408">Iron</keyword>
<feature type="transmembrane region" description="Helical" evidence="6">
    <location>
        <begin position="217"/>
        <end position="238"/>
    </location>
</feature>
<dbReference type="PROSITE" id="PS51379">
    <property type="entry name" value="4FE4S_FER_2"/>
    <property type="match status" value="2"/>
</dbReference>
<dbReference type="Pfam" id="PF13237">
    <property type="entry name" value="Fer4_10"/>
    <property type="match status" value="1"/>
</dbReference>
<evidence type="ECO:0000256" key="6">
    <source>
        <dbReference type="SAM" id="Phobius"/>
    </source>
</evidence>
<keyword evidence="9" id="KW-1185">Reference proteome</keyword>
<dbReference type="PANTHER" id="PTHR43673:SF10">
    <property type="entry name" value="NADH DEHYDROGENASE_NAD(P)H NITROREDUCTASE XCC3605-RELATED"/>
    <property type="match status" value="1"/>
</dbReference>
<keyword evidence="3" id="KW-0560">Oxidoreductase</keyword>
<feature type="domain" description="4Fe-4S ferredoxin-type" evidence="7">
    <location>
        <begin position="1"/>
        <end position="20"/>
    </location>
</feature>
<dbReference type="SUPFAM" id="SSF55469">
    <property type="entry name" value="FMN-dependent nitroreductase-like"/>
    <property type="match status" value="1"/>
</dbReference>
<dbReference type="Proteomes" id="UP001062263">
    <property type="component" value="Chromosome"/>
</dbReference>
<dbReference type="PANTHER" id="PTHR43673">
    <property type="entry name" value="NAD(P)H NITROREDUCTASE YDGI-RELATED"/>
    <property type="match status" value="1"/>
</dbReference>